<sequence length="362" mass="39193">MLEAAVSAALRMLWDASASFGTPPAPRQHSGDSLPCGARGGIRLIQTYIVASKDEQRRIYASEGGEDIPRYPGSPQRQASPFPMESTNRRYYRRNRNSKGEEVFAGENTAGSTLARRGRRDEYAHDGGGARAGRLCINGPAAAAAGAGGGCDSPPEPAPPEVPPRGPSLHVALRHRPNLPIENAATENDRHYISEELYVHLYVIFGNLDYRSAFMEHVAALRASPDPFSTTKNVSICNMCSPPACRSLARSASSAPSAGPARTGQDSRLTSAPVYDFCRCRRFYIFLVNSIRYDGVVCFHERRLLNLISAGARGRTRRFDVADTPAPYPAAPSPVSPPARAATPDPYLTPLKWRALTAKLSA</sequence>
<feature type="region of interest" description="Disordered" evidence="1">
    <location>
        <begin position="323"/>
        <end position="346"/>
    </location>
</feature>
<feature type="compositionally biased region" description="Pro residues" evidence="1">
    <location>
        <begin position="154"/>
        <end position="166"/>
    </location>
</feature>
<dbReference type="EMBL" id="BGZK01000637">
    <property type="protein sequence ID" value="GBP53969.1"/>
    <property type="molecule type" value="Genomic_DNA"/>
</dbReference>
<name>A0A4C1WUR9_EUMVA</name>
<feature type="compositionally biased region" description="Pro residues" evidence="1">
    <location>
        <begin position="326"/>
        <end position="337"/>
    </location>
</feature>
<dbReference type="Proteomes" id="UP000299102">
    <property type="component" value="Unassembled WGS sequence"/>
</dbReference>
<comment type="caution">
    <text evidence="2">The sequence shown here is derived from an EMBL/GenBank/DDBJ whole genome shotgun (WGS) entry which is preliminary data.</text>
</comment>
<dbReference type="AlphaFoldDB" id="A0A4C1WUR9"/>
<keyword evidence="3" id="KW-1185">Reference proteome</keyword>
<proteinExistence type="predicted"/>
<reference evidence="2 3" key="1">
    <citation type="journal article" date="2019" name="Commun. Biol.">
        <title>The bagworm genome reveals a unique fibroin gene that provides high tensile strength.</title>
        <authorList>
            <person name="Kono N."/>
            <person name="Nakamura H."/>
            <person name="Ohtoshi R."/>
            <person name="Tomita M."/>
            <person name="Numata K."/>
            <person name="Arakawa K."/>
        </authorList>
    </citation>
    <scope>NUCLEOTIDE SEQUENCE [LARGE SCALE GENOMIC DNA]</scope>
</reference>
<dbReference type="OrthoDB" id="6819506at2759"/>
<feature type="region of interest" description="Disordered" evidence="1">
    <location>
        <begin position="63"/>
        <end position="131"/>
    </location>
</feature>
<protein>
    <submittedName>
        <fullName evidence="2">Uncharacterized protein</fullName>
    </submittedName>
</protein>
<evidence type="ECO:0000256" key="1">
    <source>
        <dbReference type="SAM" id="MobiDB-lite"/>
    </source>
</evidence>
<evidence type="ECO:0000313" key="3">
    <source>
        <dbReference type="Proteomes" id="UP000299102"/>
    </source>
</evidence>
<accession>A0A4C1WUR9</accession>
<evidence type="ECO:0000313" key="2">
    <source>
        <dbReference type="EMBL" id="GBP53969.1"/>
    </source>
</evidence>
<feature type="region of interest" description="Disordered" evidence="1">
    <location>
        <begin position="146"/>
        <end position="168"/>
    </location>
</feature>
<organism evidence="2 3">
    <name type="scientific">Eumeta variegata</name>
    <name type="common">Bagworm moth</name>
    <name type="synonym">Eumeta japonica</name>
    <dbReference type="NCBI Taxonomy" id="151549"/>
    <lineage>
        <taxon>Eukaryota</taxon>
        <taxon>Metazoa</taxon>
        <taxon>Ecdysozoa</taxon>
        <taxon>Arthropoda</taxon>
        <taxon>Hexapoda</taxon>
        <taxon>Insecta</taxon>
        <taxon>Pterygota</taxon>
        <taxon>Neoptera</taxon>
        <taxon>Endopterygota</taxon>
        <taxon>Lepidoptera</taxon>
        <taxon>Glossata</taxon>
        <taxon>Ditrysia</taxon>
        <taxon>Tineoidea</taxon>
        <taxon>Psychidae</taxon>
        <taxon>Oiketicinae</taxon>
        <taxon>Eumeta</taxon>
    </lineage>
</organism>
<gene>
    <name evidence="2" type="ORF">EVAR_36852_1</name>
</gene>